<organism evidence="3 4">
    <name type="scientific">Morus notabilis</name>
    <dbReference type="NCBI Taxonomy" id="981085"/>
    <lineage>
        <taxon>Eukaryota</taxon>
        <taxon>Viridiplantae</taxon>
        <taxon>Streptophyta</taxon>
        <taxon>Embryophyta</taxon>
        <taxon>Tracheophyta</taxon>
        <taxon>Spermatophyta</taxon>
        <taxon>Magnoliopsida</taxon>
        <taxon>eudicotyledons</taxon>
        <taxon>Gunneridae</taxon>
        <taxon>Pentapetalae</taxon>
        <taxon>rosids</taxon>
        <taxon>fabids</taxon>
        <taxon>Rosales</taxon>
        <taxon>Moraceae</taxon>
        <taxon>Moreae</taxon>
        <taxon>Morus</taxon>
    </lineage>
</organism>
<dbReference type="PANTHER" id="PTHR31558:SF19">
    <property type="entry name" value="PROTEIN ENHANCED DISEASE RESISTANCE 2 C-TERMINAL DOMAIN-CONTAINING PROTEIN"/>
    <property type="match status" value="1"/>
</dbReference>
<dbReference type="OrthoDB" id="9970435at2759"/>
<name>W9QZV8_9ROSA</name>
<evidence type="ECO:0000259" key="2">
    <source>
        <dbReference type="Pfam" id="PF07059"/>
    </source>
</evidence>
<dbReference type="eggNOG" id="ENOG502QW3Q">
    <property type="taxonomic scope" value="Eukaryota"/>
</dbReference>
<evidence type="ECO:0000256" key="1">
    <source>
        <dbReference type="SAM" id="MobiDB-lite"/>
    </source>
</evidence>
<feature type="compositionally biased region" description="Polar residues" evidence="1">
    <location>
        <begin position="108"/>
        <end position="120"/>
    </location>
</feature>
<feature type="domain" description="Protein ENHANCED DISEASE RESISTANCE 2 C-terminal" evidence="2">
    <location>
        <begin position="251"/>
        <end position="492"/>
    </location>
</feature>
<gene>
    <name evidence="3" type="ORF">L484_010489</name>
</gene>
<dbReference type="PANTHER" id="PTHR31558">
    <property type="entry name" value="CW14 PROTEIN"/>
    <property type="match status" value="1"/>
</dbReference>
<feature type="region of interest" description="Disordered" evidence="1">
    <location>
        <begin position="106"/>
        <end position="139"/>
    </location>
</feature>
<protein>
    <recommendedName>
        <fullName evidence="2">Protein ENHANCED DISEASE RESISTANCE 2 C-terminal domain-containing protein</fullName>
    </recommendedName>
</protein>
<reference evidence="4" key="1">
    <citation type="submission" date="2013-01" db="EMBL/GenBank/DDBJ databases">
        <title>Draft Genome Sequence of a Mulberry Tree, Morus notabilis C.K. Schneid.</title>
        <authorList>
            <person name="He N."/>
            <person name="Zhao S."/>
        </authorList>
    </citation>
    <scope>NUCLEOTIDE SEQUENCE</scope>
</reference>
<evidence type="ECO:0000313" key="3">
    <source>
        <dbReference type="EMBL" id="EXB47704.1"/>
    </source>
</evidence>
<keyword evidence="4" id="KW-1185">Reference proteome</keyword>
<feature type="compositionally biased region" description="Basic and acidic residues" evidence="1">
    <location>
        <begin position="121"/>
        <end position="130"/>
    </location>
</feature>
<evidence type="ECO:0000313" key="4">
    <source>
        <dbReference type="Proteomes" id="UP000030645"/>
    </source>
</evidence>
<sequence>MGACVSRPKECVERRLDLSKKKKYRRRRTLQRRVSSLNRSYPNPALQGTARASTDVPWVDCTSFVESELDDDFYSVREDFSSVNGNESASRLSVSSPRGFYRNKELGESTQTQAVVSSDQQENHKPRETLNKNNGRIESGSINMDEASTICAEESVVGEDGTTQPLDHCGLLPNNCLPFLASTASTIDKRRPISPGPPSFKWKLPSKLSFKWREGQHSDMALISPNVLRQRPKAGSTVPHCPIDKRMRDCWSPIEPSTFKVRGKNYFRDKKKDFAPNCAAFYPFGVDVFLCPRKIDHIARFVELPSQHISGDVPSILVVNVQVPLYSSSIFQGENDGEGMSLVMYFNVSEGYSKDLPPNLRDNINRLINDEVERVRGFPVDTIAPFRERLKILGRAANLEDLHLSTAEKKLMNAYNEKPILSRPQHEFYLGENYFEIDLDIHRFSYISRKGFEAFHDRLKLSILDFGLTIQGNKAEDLPEHMLCCVRLNEIDYTNHHQLGF</sequence>
<dbReference type="Proteomes" id="UP000030645">
    <property type="component" value="Unassembled WGS sequence"/>
</dbReference>
<proteinExistence type="predicted"/>
<dbReference type="STRING" id="981085.W9QZV8"/>
<dbReference type="AlphaFoldDB" id="W9QZV8"/>
<dbReference type="Pfam" id="PF07059">
    <property type="entry name" value="EDR2_C"/>
    <property type="match status" value="1"/>
</dbReference>
<dbReference type="InterPro" id="IPR009769">
    <property type="entry name" value="EDR2_C"/>
</dbReference>
<dbReference type="EMBL" id="KE343933">
    <property type="protein sequence ID" value="EXB47704.1"/>
    <property type="molecule type" value="Genomic_DNA"/>
</dbReference>
<accession>W9QZV8</accession>
<dbReference type="KEGG" id="mnt:21393779"/>